<comment type="caution">
    <text evidence="1">The sequence shown here is derived from an EMBL/GenBank/DDBJ whole genome shotgun (WGS) entry which is preliminary data.</text>
</comment>
<dbReference type="EMBL" id="JAEUBG010002497">
    <property type="protein sequence ID" value="KAH3684445.1"/>
    <property type="molecule type" value="Genomic_DNA"/>
</dbReference>
<evidence type="ECO:0000313" key="1">
    <source>
        <dbReference type="EMBL" id="KAH3684445.1"/>
    </source>
</evidence>
<gene>
    <name evidence="1" type="ORF">WICPIJ_004581</name>
</gene>
<dbReference type="Proteomes" id="UP000774326">
    <property type="component" value="Unassembled WGS sequence"/>
</dbReference>
<keyword evidence="2" id="KW-1185">Reference proteome</keyword>
<organism evidence="1 2">
    <name type="scientific">Wickerhamomyces pijperi</name>
    <name type="common">Yeast</name>
    <name type="synonym">Pichia pijperi</name>
    <dbReference type="NCBI Taxonomy" id="599730"/>
    <lineage>
        <taxon>Eukaryota</taxon>
        <taxon>Fungi</taxon>
        <taxon>Dikarya</taxon>
        <taxon>Ascomycota</taxon>
        <taxon>Saccharomycotina</taxon>
        <taxon>Saccharomycetes</taxon>
        <taxon>Phaffomycetales</taxon>
        <taxon>Wickerhamomycetaceae</taxon>
        <taxon>Wickerhamomyces</taxon>
    </lineage>
</organism>
<proteinExistence type="predicted"/>
<protein>
    <submittedName>
        <fullName evidence="1">Uncharacterized protein</fullName>
    </submittedName>
</protein>
<name>A0A9P8Q7L7_WICPI</name>
<reference evidence="1" key="2">
    <citation type="submission" date="2021-01" db="EMBL/GenBank/DDBJ databases">
        <authorList>
            <person name="Schikora-Tamarit M.A."/>
        </authorList>
    </citation>
    <scope>NUCLEOTIDE SEQUENCE</scope>
    <source>
        <strain evidence="1">CBS2887</strain>
    </source>
</reference>
<sequence length="103" mass="10987">MGTDDSVEDVLIDETKVSVNGGSSTSDEVPGMGICFGIAFKISIKETFGASNSLPKVSIAVVGNLFRVATFSEIFVVVVVEPEEEEPSVSLEEEETLTELEDI</sequence>
<evidence type="ECO:0000313" key="2">
    <source>
        <dbReference type="Proteomes" id="UP000774326"/>
    </source>
</evidence>
<dbReference type="AlphaFoldDB" id="A0A9P8Q7L7"/>
<reference evidence="1" key="1">
    <citation type="journal article" date="2021" name="Open Biol.">
        <title>Shared evolutionary footprints suggest mitochondrial oxidative damage underlies multiple complex I losses in fungi.</title>
        <authorList>
            <person name="Schikora-Tamarit M.A."/>
            <person name="Marcet-Houben M."/>
            <person name="Nosek J."/>
            <person name="Gabaldon T."/>
        </authorList>
    </citation>
    <scope>NUCLEOTIDE SEQUENCE</scope>
    <source>
        <strain evidence="1">CBS2887</strain>
    </source>
</reference>
<accession>A0A9P8Q7L7</accession>